<dbReference type="SUPFAM" id="SSF89550">
    <property type="entry name" value="PHP domain-like"/>
    <property type="match status" value="1"/>
</dbReference>
<sequence length="139" mass="15899">MQNYYVDLHIHIGRTYSGKPVKITASRSLTIPSIIHESFFRKGMNMIGIIDGHVPEVVWEFEQLIEKGEMVELADGGLQYQDLTIILGSEIEVYDEHCHGPIHVLVYFGTIREMKEFSLWLGAKTLDKLIQSVGTEMYI</sequence>
<evidence type="ECO:0000313" key="2">
    <source>
        <dbReference type="Proteomes" id="UP001595752"/>
    </source>
</evidence>
<dbReference type="Gene3D" id="3.20.20.140">
    <property type="entry name" value="Metal-dependent hydrolases"/>
    <property type="match status" value="1"/>
</dbReference>
<organism evidence="1 2">
    <name type="scientific">Bacillus songklensis</name>
    <dbReference type="NCBI Taxonomy" id="1069116"/>
    <lineage>
        <taxon>Bacteria</taxon>
        <taxon>Bacillati</taxon>
        <taxon>Bacillota</taxon>
        <taxon>Bacilli</taxon>
        <taxon>Bacillales</taxon>
        <taxon>Bacillaceae</taxon>
        <taxon>Bacillus</taxon>
    </lineage>
</organism>
<dbReference type="EMBL" id="JBHRZT010000020">
    <property type="protein sequence ID" value="MFC3882802.1"/>
    <property type="molecule type" value="Genomic_DNA"/>
</dbReference>
<evidence type="ECO:0000313" key="1">
    <source>
        <dbReference type="EMBL" id="MFC3882802.1"/>
    </source>
</evidence>
<name>A0ABV8AZB6_9BACI</name>
<dbReference type="Proteomes" id="UP001595752">
    <property type="component" value="Unassembled WGS sequence"/>
</dbReference>
<dbReference type="RefSeq" id="WP_377912603.1">
    <property type="nucleotide sequence ID" value="NZ_JBHRZT010000020.1"/>
</dbReference>
<protein>
    <recommendedName>
        <fullName evidence="3">Phosphoesterase</fullName>
    </recommendedName>
</protein>
<gene>
    <name evidence="1" type="ORF">ACFOU2_04505</name>
</gene>
<dbReference type="PANTHER" id="PTHR40084">
    <property type="entry name" value="PHOSPHOHYDROLASE, PHP FAMILY"/>
    <property type="match status" value="1"/>
</dbReference>
<dbReference type="PANTHER" id="PTHR40084:SF1">
    <property type="entry name" value="PHOSPHOTRANSFERASE"/>
    <property type="match status" value="1"/>
</dbReference>
<keyword evidence="2" id="KW-1185">Reference proteome</keyword>
<proteinExistence type="predicted"/>
<comment type="caution">
    <text evidence="1">The sequence shown here is derived from an EMBL/GenBank/DDBJ whole genome shotgun (WGS) entry which is preliminary data.</text>
</comment>
<dbReference type="InterPro" id="IPR016195">
    <property type="entry name" value="Pol/histidinol_Pase-like"/>
</dbReference>
<reference evidence="2" key="1">
    <citation type="journal article" date="2019" name="Int. J. Syst. Evol. Microbiol.">
        <title>The Global Catalogue of Microorganisms (GCM) 10K type strain sequencing project: providing services to taxonomists for standard genome sequencing and annotation.</title>
        <authorList>
            <consortium name="The Broad Institute Genomics Platform"/>
            <consortium name="The Broad Institute Genome Sequencing Center for Infectious Disease"/>
            <person name="Wu L."/>
            <person name="Ma J."/>
        </authorList>
    </citation>
    <scope>NUCLEOTIDE SEQUENCE [LARGE SCALE GENOMIC DNA]</scope>
    <source>
        <strain evidence="2">CCUG 61889</strain>
    </source>
</reference>
<accession>A0ABV8AZB6</accession>
<evidence type="ECO:0008006" key="3">
    <source>
        <dbReference type="Google" id="ProtNLM"/>
    </source>
</evidence>